<comment type="caution">
    <text evidence="2">The sequence shown here is derived from an EMBL/GenBank/DDBJ whole genome shotgun (WGS) entry which is preliminary data.</text>
</comment>
<dbReference type="AlphaFoldDB" id="X6P8K4"/>
<evidence type="ECO:0000256" key="1">
    <source>
        <dbReference type="SAM" id="MobiDB-lite"/>
    </source>
</evidence>
<accession>X6P8K4</accession>
<protein>
    <submittedName>
        <fullName evidence="2">Uncharacterized protein</fullName>
    </submittedName>
</protein>
<dbReference type="EMBL" id="ASPP01002634">
    <property type="protein sequence ID" value="ETO34374.1"/>
    <property type="molecule type" value="Genomic_DNA"/>
</dbReference>
<dbReference type="Proteomes" id="UP000023152">
    <property type="component" value="Unassembled WGS sequence"/>
</dbReference>
<sequence length="395" mass="46377">MLTDSQLEQLLSLFGEENQSKTFGEIGQLFWSTFASEFGTSSSSSTNGTGEQFRFDCASTLSIFLKDRDNSPKHYVPMTNTLLFEGFFTAIQRLIALYLIRELYNHIPIGNHPFLPLFIRIIDKSPQDLTGKFLDGREFFFPLSQNEQYHLGIALTHTKEHEMNGPLLSTNWVELQKEFDKKDKEKHKNHEKKPRSSIENTLKMLDPYQLLFEKTAVDMYDLSSNFKKQNEKIIPLCDRVEAEFVQDLFYYKNQVEKKIAQQYPQFFVEKYQKYRFRNEKQKHVSTEVNEDGKKGVFFVFFFFFANVENEDEQYEKVEPWEDVEHVRTLIRSKTDEKIAPFLYSAVSNVIRDPGTDIDIELFSKEDFVDDNEDDIDGTSHTTDETREPKKKTYAV</sequence>
<gene>
    <name evidence="2" type="ORF">RFI_02718</name>
</gene>
<reference evidence="2 3" key="1">
    <citation type="journal article" date="2013" name="Curr. Biol.">
        <title>The Genome of the Foraminiferan Reticulomyxa filosa.</title>
        <authorList>
            <person name="Glockner G."/>
            <person name="Hulsmann N."/>
            <person name="Schleicher M."/>
            <person name="Noegel A.A."/>
            <person name="Eichinger L."/>
            <person name="Gallinger C."/>
            <person name="Pawlowski J."/>
            <person name="Sierra R."/>
            <person name="Euteneuer U."/>
            <person name="Pillet L."/>
            <person name="Moustafa A."/>
            <person name="Platzer M."/>
            <person name="Groth M."/>
            <person name="Szafranski K."/>
            <person name="Schliwa M."/>
        </authorList>
    </citation>
    <scope>NUCLEOTIDE SEQUENCE [LARGE SCALE GENOMIC DNA]</scope>
</reference>
<name>X6P8K4_RETFI</name>
<feature type="region of interest" description="Disordered" evidence="1">
    <location>
        <begin position="369"/>
        <end position="395"/>
    </location>
</feature>
<evidence type="ECO:0000313" key="2">
    <source>
        <dbReference type="EMBL" id="ETO34374.1"/>
    </source>
</evidence>
<keyword evidence="3" id="KW-1185">Reference proteome</keyword>
<organism evidence="2 3">
    <name type="scientific">Reticulomyxa filosa</name>
    <dbReference type="NCBI Taxonomy" id="46433"/>
    <lineage>
        <taxon>Eukaryota</taxon>
        <taxon>Sar</taxon>
        <taxon>Rhizaria</taxon>
        <taxon>Retaria</taxon>
        <taxon>Foraminifera</taxon>
        <taxon>Monothalamids</taxon>
        <taxon>Reticulomyxidae</taxon>
        <taxon>Reticulomyxa</taxon>
    </lineage>
</organism>
<proteinExistence type="predicted"/>
<evidence type="ECO:0000313" key="3">
    <source>
        <dbReference type="Proteomes" id="UP000023152"/>
    </source>
</evidence>